<evidence type="ECO:0000256" key="14">
    <source>
        <dbReference type="PIRSR" id="PIRSR605959-3"/>
    </source>
</evidence>
<dbReference type="InterPro" id="IPR005959">
    <property type="entry name" value="Fumarylacetoacetase"/>
</dbReference>
<comment type="cofactor">
    <cofactor evidence="15">
        <name>Mg(2+)</name>
        <dbReference type="ChEBI" id="CHEBI:18420"/>
    </cofactor>
    <cofactor evidence="15">
        <name>Ca(2+)</name>
        <dbReference type="ChEBI" id="CHEBI:29108"/>
    </cofactor>
</comment>
<feature type="binding site" evidence="14">
    <location>
        <position position="233"/>
    </location>
    <ligand>
        <name>Mg(2+)</name>
        <dbReference type="ChEBI" id="CHEBI:18420"/>
    </ligand>
</feature>
<dbReference type="Pfam" id="PF01557">
    <property type="entry name" value="FAA_hydrolase"/>
    <property type="match status" value="1"/>
</dbReference>
<dbReference type="Pfam" id="PF09298">
    <property type="entry name" value="FAA_hydrolase_N"/>
    <property type="match status" value="1"/>
</dbReference>
<evidence type="ECO:0000256" key="2">
    <source>
        <dbReference type="ARBA" id="ARBA00004782"/>
    </source>
</evidence>
<evidence type="ECO:0000256" key="7">
    <source>
        <dbReference type="ARBA" id="ARBA00022801"/>
    </source>
</evidence>
<accession>A0AAD9NDE0</accession>
<dbReference type="InterPro" id="IPR036663">
    <property type="entry name" value="Fumarylacetoacetase_C_sf"/>
</dbReference>
<feature type="binding site" evidence="14">
    <location>
        <position position="257"/>
    </location>
    <ligand>
        <name>Mg(2+)</name>
        <dbReference type="ChEBI" id="CHEBI:18420"/>
    </ligand>
</feature>
<dbReference type="GO" id="GO:0046872">
    <property type="term" value="F:metal ion binding"/>
    <property type="evidence" value="ECO:0007669"/>
    <property type="project" value="UniProtKB-UniRule"/>
</dbReference>
<feature type="binding site" evidence="14">
    <location>
        <position position="253"/>
    </location>
    <ligand>
        <name>Mg(2+)</name>
        <dbReference type="ChEBI" id="CHEBI:18420"/>
    </ligand>
</feature>
<proteinExistence type="inferred from homology"/>
<dbReference type="SUPFAM" id="SSF56529">
    <property type="entry name" value="FAH"/>
    <property type="match status" value="1"/>
</dbReference>
<evidence type="ECO:0000256" key="9">
    <source>
        <dbReference type="ARBA" id="ARBA00022842"/>
    </source>
</evidence>
<evidence type="ECO:0000256" key="10">
    <source>
        <dbReference type="ARBA" id="ARBA00022878"/>
    </source>
</evidence>
<comment type="catalytic activity">
    <reaction evidence="1 15">
        <text>4-fumarylacetoacetate + H2O = acetoacetate + fumarate + H(+)</text>
        <dbReference type="Rhea" id="RHEA:10244"/>
        <dbReference type="ChEBI" id="CHEBI:13705"/>
        <dbReference type="ChEBI" id="CHEBI:15377"/>
        <dbReference type="ChEBI" id="CHEBI:15378"/>
        <dbReference type="ChEBI" id="CHEBI:18034"/>
        <dbReference type="ChEBI" id="CHEBI:29806"/>
        <dbReference type="EC" id="3.7.1.2"/>
    </reaction>
</comment>
<reference evidence="18" key="1">
    <citation type="journal article" date="2023" name="Mol. Biol. Evol.">
        <title>Third-Generation Sequencing Reveals the Adaptive Role of the Epigenome in Three Deep-Sea Polychaetes.</title>
        <authorList>
            <person name="Perez M."/>
            <person name="Aroh O."/>
            <person name="Sun Y."/>
            <person name="Lan Y."/>
            <person name="Juniper S.K."/>
            <person name="Young C.R."/>
            <person name="Angers B."/>
            <person name="Qian P.Y."/>
        </authorList>
    </citation>
    <scope>NUCLEOTIDE SEQUENCE</scope>
    <source>
        <strain evidence="18">P08H-3</strain>
    </source>
</reference>
<dbReference type="AlphaFoldDB" id="A0AAD9NDE0"/>
<dbReference type="NCBIfam" id="TIGR01266">
    <property type="entry name" value="fum_ac_acetase"/>
    <property type="match status" value="1"/>
</dbReference>
<evidence type="ECO:0000256" key="1">
    <source>
        <dbReference type="ARBA" id="ARBA00000353"/>
    </source>
</evidence>
<feature type="active site" description="Proton acceptor" evidence="12">
    <location>
        <position position="133"/>
    </location>
</feature>
<evidence type="ECO:0000256" key="12">
    <source>
        <dbReference type="PIRSR" id="PIRSR605959-1"/>
    </source>
</evidence>
<organism evidence="18 19">
    <name type="scientific">Paralvinella palmiformis</name>
    <dbReference type="NCBI Taxonomy" id="53620"/>
    <lineage>
        <taxon>Eukaryota</taxon>
        <taxon>Metazoa</taxon>
        <taxon>Spiralia</taxon>
        <taxon>Lophotrochozoa</taxon>
        <taxon>Annelida</taxon>
        <taxon>Polychaeta</taxon>
        <taxon>Sedentaria</taxon>
        <taxon>Canalipalpata</taxon>
        <taxon>Terebellida</taxon>
        <taxon>Terebelliformia</taxon>
        <taxon>Alvinellidae</taxon>
        <taxon>Paralvinella</taxon>
    </lineage>
</organism>
<dbReference type="EC" id="3.7.1.2" evidence="4 15"/>
<dbReference type="Proteomes" id="UP001208570">
    <property type="component" value="Unassembled WGS sequence"/>
</dbReference>
<keyword evidence="10 15" id="KW-0828">Tyrosine catabolism</keyword>
<dbReference type="PANTHER" id="PTHR43069">
    <property type="entry name" value="FUMARYLACETOACETASE"/>
    <property type="match status" value="1"/>
</dbReference>
<sequence length="418" mass="46786">MSFIEVSADCDFPIQNLPYGVFSTKDNHQHKIGVAIGDKILDLSVIKHLFNGPVLNGSQEVFNKPVLNDFMALGYPAWKEARARLQELLGVNCDELKGNAELMSRAFVPMGSATMHVPAEIGDYSDFYASIYHVKNVGLMFRSEENPLPSNWKHLPSAHPGRTSSIVVSGTPIRRPLGQTRPDAKQPPVFGPTKLLDFELEMAFFTGPSSKFSQPINIDKAHEHIFGMVVLNDWTAHDIYAWENLPVAGFLGKNFATTISPWVVPMEALKPFTVPNMEQDPKPLPYLQHNDDYNFDINLEVKLKAHELDRPQNICRTNYKYVYWTAKQQLAHQTINGCNINPGDIIASGSISGPDEGSFGSLLEMNWNRTKNIELAKDVNRKFLEDGDDVIMTAYCQGQGFRVGFGECRSKVLPAIKM</sequence>
<feature type="binding site" evidence="13">
    <location>
        <position position="142"/>
    </location>
    <ligand>
        <name>substrate</name>
    </ligand>
</feature>
<dbReference type="InterPro" id="IPR036462">
    <property type="entry name" value="Fumarylacetoacetase_N_sf"/>
</dbReference>
<evidence type="ECO:0000313" key="19">
    <source>
        <dbReference type="Proteomes" id="UP001208570"/>
    </source>
</evidence>
<evidence type="ECO:0000256" key="3">
    <source>
        <dbReference type="ARBA" id="ARBA00010211"/>
    </source>
</evidence>
<evidence type="ECO:0000313" key="18">
    <source>
        <dbReference type="EMBL" id="KAK2164141.1"/>
    </source>
</evidence>
<dbReference type="GO" id="GO:0004334">
    <property type="term" value="F:fumarylacetoacetase activity"/>
    <property type="evidence" value="ECO:0007669"/>
    <property type="project" value="UniProtKB-UniRule"/>
</dbReference>
<evidence type="ECO:0000256" key="11">
    <source>
        <dbReference type="ARBA" id="ARBA00023232"/>
    </source>
</evidence>
<evidence type="ECO:0000256" key="15">
    <source>
        <dbReference type="RuleBase" id="RU366008"/>
    </source>
</evidence>
<comment type="caution">
    <text evidence="18">The sequence shown here is derived from an EMBL/GenBank/DDBJ whole genome shotgun (WGS) entry which is preliminary data.</text>
</comment>
<dbReference type="InterPro" id="IPR015377">
    <property type="entry name" value="Fumarylacetoacetase_N"/>
</dbReference>
<keyword evidence="11 15" id="KW-0585">Phenylalanine catabolism</keyword>
<dbReference type="GO" id="GO:0006572">
    <property type="term" value="P:L-tyrosine catabolic process"/>
    <property type="evidence" value="ECO:0007669"/>
    <property type="project" value="UniProtKB-UniRule"/>
</dbReference>
<evidence type="ECO:0000256" key="13">
    <source>
        <dbReference type="PIRSR" id="PIRSR605959-2"/>
    </source>
</evidence>
<dbReference type="SUPFAM" id="SSF63433">
    <property type="entry name" value="Fumarylacetoacetate hydrolase, FAH, N-terminal domain"/>
    <property type="match status" value="1"/>
</dbReference>
<protein>
    <recommendedName>
        <fullName evidence="5 15">Fumarylacetoacetase</fullName>
        <ecNumber evidence="4 15">3.7.1.2</ecNumber>
    </recommendedName>
    <alternativeName>
        <fullName evidence="15">Fumarylacetoacetate hydrolase</fullName>
    </alternativeName>
</protein>
<name>A0AAD9NDE0_9ANNE</name>
<keyword evidence="7 15" id="KW-0378">Hydrolase</keyword>
<keyword evidence="19" id="KW-1185">Reference proteome</keyword>
<comment type="pathway">
    <text evidence="2 15">Amino-acid degradation; L-phenylalanine degradation; acetoacetate and fumarate from L-phenylalanine: step 6/6.</text>
</comment>
<evidence type="ECO:0000256" key="8">
    <source>
        <dbReference type="ARBA" id="ARBA00022837"/>
    </source>
</evidence>
<comment type="similarity">
    <text evidence="3 15">Belongs to the FAH family.</text>
</comment>
<evidence type="ECO:0000256" key="5">
    <source>
        <dbReference type="ARBA" id="ARBA00014741"/>
    </source>
</evidence>
<dbReference type="FunFam" id="3.90.850.10:FF:000004">
    <property type="entry name" value="Fumarylacetoacetase"/>
    <property type="match status" value="1"/>
</dbReference>
<keyword evidence="9 14" id="KW-0460">Magnesium</keyword>
<feature type="binding site" evidence="14">
    <location>
        <position position="199"/>
    </location>
    <ligand>
        <name>Ca(2+)</name>
        <dbReference type="ChEBI" id="CHEBI:29108"/>
    </ligand>
</feature>
<dbReference type="GO" id="GO:0006559">
    <property type="term" value="P:L-phenylalanine catabolic process"/>
    <property type="evidence" value="ECO:0007669"/>
    <property type="project" value="UniProtKB-UniRule"/>
</dbReference>
<keyword evidence="8 14" id="KW-0106">Calcium</keyword>
<evidence type="ECO:0000256" key="4">
    <source>
        <dbReference type="ARBA" id="ARBA00012094"/>
    </source>
</evidence>
<feature type="domain" description="Fumarylacetoacetase-like C-terminal" evidence="16">
    <location>
        <begin position="126"/>
        <end position="412"/>
    </location>
</feature>
<feature type="domain" description="Fumarylacetoacetase N-terminal" evidence="17">
    <location>
        <begin position="15"/>
        <end position="118"/>
    </location>
</feature>
<dbReference type="GO" id="GO:1902000">
    <property type="term" value="P:homogentisate catabolic process"/>
    <property type="evidence" value="ECO:0007669"/>
    <property type="project" value="TreeGrafter"/>
</dbReference>
<dbReference type="Gene3D" id="2.30.30.230">
    <property type="entry name" value="Fumarylacetoacetase, N-terminal domain"/>
    <property type="match status" value="1"/>
</dbReference>
<dbReference type="InterPro" id="IPR011234">
    <property type="entry name" value="Fumarylacetoacetase-like_C"/>
</dbReference>
<feature type="binding site" evidence="14">
    <location>
        <position position="201"/>
    </location>
    <ligand>
        <name>Ca(2+)</name>
        <dbReference type="ChEBI" id="CHEBI:29108"/>
    </ligand>
</feature>
<evidence type="ECO:0000256" key="6">
    <source>
        <dbReference type="ARBA" id="ARBA00022723"/>
    </source>
</evidence>
<dbReference type="Gene3D" id="3.90.850.10">
    <property type="entry name" value="Fumarylacetoacetase-like, C-terminal domain"/>
    <property type="match status" value="1"/>
</dbReference>
<gene>
    <name evidence="18" type="ORF">LSH36_68g07005</name>
</gene>
<dbReference type="EMBL" id="JAODUP010000068">
    <property type="protein sequence ID" value="KAK2164141.1"/>
    <property type="molecule type" value="Genomic_DNA"/>
</dbReference>
<evidence type="ECO:0000259" key="17">
    <source>
        <dbReference type="Pfam" id="PF09298"/>
    </source>
</evidence>
<keyword evidence="6 14" id="KW-0479">Metal-binding</keyword>
<feature type="binding site" evidence="13">
    <location>
        <position position="128"/>
    </location>
    <ligand>
        <name>substrate</name>
    </ligand>
</feature>
<dbReference type="FunFam" id="2.30.30.230:FF:000001">
    <property type="entry name" value="Fumarylacetoacetase"/>
    <property type="match status" value="1"/>
</dbReference>
<evidence type="ECO:0000259" key="16">
    <source>
        <dbReference type="Pfam" id="PF01557"/>
    </source>
</evidence>
<feature type="binding site" evidence="14">
    <location>
        <position position="126"/>
    </location>
    <ligand>
        <name>Ca(2+)</name>
        <dbReference type="ChEBI" id="CHEBI:29108"/>
    </ligand>
</feature>
<dbReference type="PANTHER" id="PTHR43069:SF2">
    <property type="entry name" value="FUMARYLACETOACETASE"/>
    <property type="match status" value="1"/>
</dbReference>